<dbReference type="Pfam" id="PF05164">
    <property type="entry name" value="ZapA"/>
    <property type="match status" value="1"/>
</dbReference>
<name>A0A8J6Y3S0_9BACT</name>
<evidence type="ECO:0000256" key="8">
    <source>
        <dbReference type="ARBA" id="ARBA00026068"/>
    </source>
</evidence>
<protein>
    <recommendedName>
        <fullName evidence="2">Cell division protein ZapA</fullName>
    </recommendedName>
    <alternativeName>
        <fullName evidence="9">Z ring-associated protein ZapA</fullName>
    </alternativeName>
</protein>
<evidence type="ECO:0000256" key="6">
    <source>
        <dbReference type="ARBA" id="ARBA00023306"/>
    </source>
</evidence>
<dbReference type="Proteomes" id="UP000648239">
    <property type="component" value="Unassembled WGS sequence"/>
</dbReference>
<evidence type="ECO:0000256" key="4">
    <source>
        <dbReference type="ARBA" id="ARBA00022618"/>
    </source>
</evidence>
<dbReference type="InterPro" id="IPR036192">
    <property type="entry name" value="Cell_div_ZapA-like_sf"/>
</dbReference>
<dbReference type="InterPro" id="IPR007838">
    <property type="entry name" value="Cell_div_ZapA-like"/>
</dbReference>
<accession>A0A8J6Y3S0</accession>
<dbReference type="GO" id="GO:0043093">
    <property type="term" value="P:FtsZ-dependent cytokinesis"/>
    <property type="evidence" value="ECO:0007669"/>
    <property type="project" value="TreeGrafter"/>
</dbReference>
<evidence type="ECO:0000256" key="9">
    <source>
        <dbReference type="ARBA" id="ARBA00033158"/>
    </source>
</evidence>
<evidence type="ECO:0000313" key="10">
    <source>
        <dbReference type="EMBL" id="MBD3866530.1"/>
    </source>
</evidence>
<dbReference type="GO" id="GO:0032153">
    <property type="term" value="C:cell division site"/>
    <property type="evidence" value="ECO:0007669"/>
    <property type="project" value="TreeGrafter"/>
</dbReference>
<keyword evidence="4 10" id="KW-0132">Cell division</keyword>
<dbReference type="PANTHER" id="PTHR34981">
    <property type="entry name" value="CELL DIVISION PROTEIN ZAPA"/>
    <property type="match status" value="1"/>
</dbReference>
<comment type="subunit">
    <text evidence="8">Homodimer. Interacts with FtsZ.</text>
</comment>
<dbReference type="PANTHER" id="PTHR34981:SF1">
    <property type="entry name" value="CELL DIVISION PROTEIN ZAPA"/>
    <property type="match status" value="1"/>
</dbReference>
<organism evidence="10 11">
    <name type="scientific">Candidatus Polarisedimenticola svalbardensis</name>
    <dbReference type="NCBI Taxonomy" id="2886004"/>
    <lineage>
        <taxon>Bacteria</taxon>
        <taxon>Pseudomonadati</taxon>
        <taxon>Acidobacteriota</taxon>
        <taxon>Candidatus Polarisedimenticolia</taxon>
        <taxon>Candidatus Polarisedimenticolales</taxon>
        <taxon>Candidatus Polarisedimenticolaceae</taxon>
        <taxon>Candidatus Polarisedimenticola</taxon>
    </lineage>
</organism>
<dbReference type="AlphaFoldDB" id="A0A8J6Y3S0"/>
<evidence type="ECO:0000256" key="5">
    <source>
        <dbReference type="ARBA" id="ARBA00023210"/>
    </source>
</evidence>
<comment type="subcellular location">
    <subcellularLocation>
        <location evidence="1">Cytoplasm</location>
    </subcellularLocation>
</comment>
<proteinExistence type="predicted"/>
<keyword evidence="3" id="KW-0963">Cytoplasm</keyword>
<comment type="caution">
    <text evidence="10">The sequence shown here is derived from an EMBL/GenBank/DDBJ whole genome shotgun (WGS) entry which is preliminary data.</text>
</comment>
<reference evidence="10 11" key="1">
    <citation type="submission" date="2020-08" db="EMBL/GenBank/DDBJ databases">
        <title>Acidobacteriota in marine sediments use diverse sulfur dissimilation pathways.</title>
        <authorList>
            <person name="Wasmund K."/>
        </authorList>
    </citation>
    <scope>NUCLEOTIDE SEQUENCE [LARGE SCALE GENOMIC DNA]</scope>
    <source>
        <strain evidence="10">MAG AM4</strain>
    </source>
</reference>
<evidence type="ECO:0000256" key="2">
    <source>
        <dbReference type="ARBA" id="ARBA00015195"/>
    </source>
</evidence>
<dbReference type="GO" id="GO:0005829">
    <property type="term" value="C:cytosol"/>
    <property type="evidence" value="ECO:0007669"/>
    <property type="project" value="TreeGrafter"/>
</dbReference>
<evidence type="ECO:0000313" key="11">
    <source>
        <dbReference type="Proteomes" id="UP000648239"/>
    </source>
</evidence>
<keyword evidence="5" id="KW-0717">Septation</keyword>
<dbReference type="GO" id="GO:0000917">
    <property type="term" value="P:division septum assembly"/>
    <property type="evidence" value="ECO:0007669"/>
    <property type="project" value="UniProtKB-KW"/>
</dbReference>
<dbReference type="GO" id="GO:0030428">
    <property type="term" value="C:cell septum"/>
    <property type="evidence" value="ECO:0007669"/>
    <property type="project" value="TreeGrafter"/>
</dbReference>
<dbReference type="InterPro" id="IPR053712">
    <property type="entry name" value="Bac_CellDiv_Activator"/>
</dbReference>
<evidence type="ECO:0000256" key="7">
    <source>
        <dbReference type="ARBA" id="ARBA00024910"/>
    </source>
</evidence>
<keyword evidence="6" id="KW-0131">Cell cycle</keyword>
<evidence type="ECO:0000256" key="1">
    <source>
        <dbReference type="ARBA" id="ARBA00004496"/>
    </source>
</evidence>
<dbReference type="SUPFAM" id="SSF102829">
    <property type="entry name" value="Cell division protein ZapA-like"/>
    <property type="match status" value="1"/>
</dbReference>
<dbReference type="Gene3D" id="6.10.250.790">
    <property type="match status" value="1"/>
</dbReference>
<comment type="function">
    <text evidence="7">Activator of cell division through the inhibition of FtsZ GTPase activity, therefore promoting FtsZ assembly into bundles of protofilaments necessary for the formation of the division Z ring. It is recruited early at mid-cell but it is not essential for cell division.</text>
</comment>
<dbReference type="GO" id="GO:0000921">
    <property type="term" value="P:septin ring assembly"/>
    <property type="evidence" value="ECO:0007669"/>
    <property type="project" value="TreeGrafter"/>
</dbReference>
<sequence length="101" mass="10866">MNDAGSTPVTIFGRTYHLRGHGDPEYLSLLATRVDEKMREVARTTGTADTLKVAILAALNLADDGIQGREVKVGRISAEELTRIGEMTARLDEILAPDATG</sequence>
<dbReference type="EMBL" id="JACXWD010000001">
    <property type="protein sequence ID" value="MBD3866530.1"/>
    <property type="molecule type" value="Genomic_DNA"/>
</dbReference>
<gene>
    <name evidence="10" type="ORF">IFK94_00240</name>
</gene>
<evidence type="ECO:0000256" key="3">
    <source>
        <dbReference type="ARBA" id="ARBA00022490"/>
    </source>
</evidence>